<keyword evidence="1" id="KW-0175">Coiled coil</keyword>
<proteinExistence type="predicted"/>
<evidence type="ECO:0000313" key="2">
    <source>
        <dbReference type="EMBL" id="CAF1520492.1"/>
    </source>
</evidence>
<reference evidence="2" key="1">
    <citation type="submission" date="2021-02" db="EMBL/GenBank/DDBJ databases">
        <authorList>
            <person name="Nowell W R."/>
        </authorList>
    </citation>
    <scope>NUCLEOTIDE SEQUENCE</scope>
</reference>
<dbReference type="Proteomes" id="UP000663891">
    <property type="component" value="Unassembled WGS sequence"/>
</dbReference>
<dbReference type="EMBL" id="CAJNON010003057">
    <property type="protein sequence ID" value="CAF1520492.1"/>
    <property type="molecule type" value="Genomic_DNA"/>
</dbReference>
<feature type="non-terminal residue" evidence="2">
    <location>
        <position position="1"/>
    </location>
</feature>
<dbReference type="AlphaFoldDB" id="A0A815UYJ9"/>
<name>A0A815UYJ9_9BILA</name>
<dbReference type="OrthoDB" id="10548971at2759"/>
<evidence type="ECO:0000256" key="1">
    <source>
        <dbReference type="SAM" id="Coils"/>
    </source>
</evidence>
<sequence length="143" mass="16720">NERLQKLINEILSKVMTTTTVSSIPVYKEEDLRQITTLIHNIRSERIFHSLWMTYLKSGMGQLKENQTSPAIWPMIVKTMAKQAINADASENEACTTLVHDRLREFNDKLQRYQTELDLLKNRLSNGHREKVYQTIETLTEQN</sequence>
<feature type="coiled-coil region" evidence="1">
    <location>
        <begin position="103"/>
        <end position="130"/>
    </location>
</feature>
<gene>
    <name evidence="2" type="ORF">VCS650_LOCUS43254</name>
</gene>
<comment type="caution">
    <text evidence="2">The sequence shown here is derived from an EMBL/GenBank/DDBJ whole genome shotgun (WGS) entry which is preliminary data.</text>
</comment>
<protein>
    <submittedName>
        <fullName evidence="2">Uncharacterized protein</fullName>
    </submittedName>
</protein>
<evidence type="ECO:0000313" key="3">
    <source>
        <dbReference type="Proteomes" id="UP000663891"/>
    </source>
</evidence>
<accession>A0A815UYJ9</accession>
<organism evidence="2 3">
    <name type="scientific">Adineta steineri</name>
    <dbReference type="NCBI Taxonomy" id="433720"/>
    <lineage>
        <taxon>Eukaryota</taxon>
        <taxon>Metazoa</taxon>
        <taxon>Spiralia</taxon>
        <taxon>Gnathifera</taxon>
        <taxon>Rotifera</taxon>
        <taxon>Eurotatoria</taxon>
        <taxon>Bdelloidea</taxon>
        <taxon>Adinetida</taxon>
        <taxon>Adinetidae</taxon>
        <taxon>Adineta</taxon>
    </lineage>
</organism>